<dbReference type="AlphaFoldDB" id="A0A1G6SHP1"/>
<keyword evidence="1" id="KW-0812">Transmembrane</keyword>
<keyword evidence="1" id="KW-0472">Membrane</keyword>
<gene>
    <name evidence="2" type="ORF">SAMN05216337_100885</name>
</gene>
<evidence type="ECO:0000256" key="1">
    <source>
        <dbReference type="SAM" id="Phobius"/>
    </source>
</evidence>
<feature type="transmembrane region" description="Helical" evidence="1">
    <location>
        <begin position="12"/>
        <end position="34"/>
    </location>
</feature>
<dbReference type="EMBL" id="FMZW01000008">
    <property type="protein sequence ID" value="SDD15687.1"/>
    <property type="molecule type" value="Genomic_DNA"/>
</dbReference>
<proteinExistence type="predicted"/>
<protein>
    <submittedName>
        <fullName evidence="2">Uncharacterized protein</fullName>
    </submittedName>
</protein>
<name>A0A1G6SHP1_9BRAD</name>
<accession>A0A1G6SHP1</accession>
<keyword evidence="1" id="KW-1133">Transmembrane helix</keyword>
<reference evidence="2 3" key="1">
    <citation type="submission" date="2016-10" db="EMBL/GenBank/DDBJ databases">
        <authorList>
            <person name="de Groot N.N."/>
        </authorList>
    </citation>
    <scope>NUCLEOTIDE SEQUENCE [LARGE SCALE GENOMIC DNA]</scope>
    <source>
        <strain evidence="2 3">R5</strain>
    </source>
</reference>
<dbReference type="PROSITE" id="PS51257">
    <property type="entry name" value="PROKAR_LIPOPROTEIN"/>
    <property type="match status" value="1"/>
</dbReference>
<dbReference type="Proteomes" id="UP000199245">
    <property type="component" value="Unassembled WGS sequence"/>
</dbReference>
<sequence length="35" mass="3847">MRAIHQPPYERVQLALAVALLAACAANVALVWSWL</sequence>
<evidence type="ECO:0000313" key="3">
    <source>
        <dbReference type="Proteomes" id="UP000199245"/>
    </source>
</evidence>
<organism evidence="2 3">
    <name type="scientific">Bradyrhizobium brasilense</name>
    <dbReference type="NCBI Taxonomy" id="1419277"/>
    <lineage>
        <taxon>Bacteria</taxon>
        <taxon>Pseudomonadati</taxon>
        <taxon>Pseudomonadota</taxon>
        <taxon>Alphaproteobacteria</taxon>
        <taxon>Hyphomicrobiales</taxon>
        <taxon>Nitrobacteraceae</taxon>
        <taxon>Bradyrhizobium</taxon>
    </lineage>
</organism>
<evidence type="ECO:0000313" key="2">
    <source>
        <dbReference type="EMBL" id="SDD15687.1"/>
    </source>
</evidence>